<reference evidence="2" key="1">
    <citation type="submission" date="2017-09" db="EMBL/GenBank/DDBJ databases">
        <title>Depth-based differentiation of microbial function through sediment-hosted aquifers and enrichment of novel symbionts in the deep terrestrial subsurface.</title>
        <authorList>
            <person name="Probst A.J."/>
            <person name="Ladd B."/>
            <person name="Jarett J.K."/>
            <person name="Geller-Mcgrath D.E."/>
            <person name="Sieber C.M.K."/>
            <person name="Emerson J.B."/>
            <person name="Anantharaman K."/>
            <person name="Thomas B.C."/>
            <person name="Malmstrom R."/>
            <person name="Stieglmeier M."/>
            <person name="Klingl A."/>
            <person name="Woyke T."/>
            <person name="Ryan C.M."/>
            <person name="Banfield J.F."/>
        </authorList>
    </citation>
    <scope>NUCLEOTIDE SEQUENCE [LARGE SCALE GENOMIC DNA]</scope>
</reference>
<dbReference type="PANTHER" id="PTHR35810">
    <property type="entry name" value="CYTOPLASMIC PROTEIN-RELATED"/>
    <property type="match status" value="1"/>
</dbReference>
<organism evidence="1 2">
    <name type="scientific">Candidatus Portnoybacteria bacterium CG_4_9_14_3_um_filter_40_10</name>
    <dbReference type="NCBI Taxonomy" id="1974804"/>
    <lineage>
        <taxon>Bacteria</taxon>
        <taxon>Candidatus Portnoyibacteriota</taxon>
    </lineage>
</organism>
<dbReference type="InterPro" id="IPR011204">
    <property type="entry name" value="Virulence_RhuM-like"/>
</dbReference>
<dbReference type="EMBL" id="PFWF01000089">
    <property type="protein sequence ID" value="PJA64228.1"/>
    <property type="molecule type" value="Genomic_DNA"/>
</dbReference>
<dbReference type="Proteomes" id="UP000230434">
    <property type="component" value="Unassembled WGS sequence"/>
</dbReference>
<name>A0A2M7YMN7_9BACT</name>
<dbReference type="Pfam" id="PF13310">
    <property type="entry name" value="Virulence_RhuM"/>
    <property type="match status" value="1"/>
</dbReference>
<protein>
    <submittedName>
        <fullName evidence="1">Uncharacterized protein</fullName>
    </submittedName>
</protein>
<proteinExistence type="predicted"/>
<evidence type="ECO:0000313" key="1">
    <source>
        <dbReference type="EMBL" id="PJA64228.1"/>
    </source>
</evidence>
<accession>A0A2M7YMN7</accession>
<sequence>MVEQFLSFAELQSVEQRVMYMKDWIQKLDDFLTLNEKEILQNAGNVSHLKMEKKVREELKKYNEKKLIK</sequence>
<evidence type="ECO:0000313" key="2">
    <source>
        <dbReference type="Proteomes" id="UP000230434"/>
    </source>
</evidence>
<dbReference type="AlphaFoldDB" id="A0A2M7YMN7"/>
<gene>
    <name evidence="1" type="ORF">CO159_04190</name>
</gene>
<comment type="caution">
    <text evidence="1">The sequence shown here is derived from an EMBL/GenBank/DDBJ whole genome shotgun (WGS) entry which is preliminary data.</text>
</comment>
<dbReference type="PANTHER" id="PTHR35810:SF1">
    <property type="entry name" value="CYTOPLASMIC PROTEIN"/>
    <property type="match status" value="1"/>
</dbReference>